<dbReference type="InterPro" id="IPR009072">
    <property type="entry name" value="Histone-fold"/>
</dbReference>
<evidence type="ECO:0000256" key="2">
    <source>
        <dbReference type="ARBA" id="ARBA00023242"/>
    </source>
</evidence>
<feature type="compositionally biased region" description="Low complexity" evidence="3">
    <location>
        <begin position="199"/>
        <end position="237"/>
    </location>
</feature>
<dbReference type="PANTHER" id="PTHR10252:SF54">
    <property type="entry name" value="CHROMATIN ACCESSIBILITY COMPLEX PROTEIN 1"/>
    <property type="match status" value="1"/>
</dbReference>
<feature type="compositionally biased region" description="Polar residues" evidence="3">
    <location>
        <begin position="151"/>
        <end position="170"/>
    </location>
</feature>
<dbReference type="GO" id="GO:0008623">
    <property type="term" value="C:CHRAC"/>
    <property type="evidence" value="ECO:0007669"/>
    <property type="project" value="TreeGrafter"/>
</dbReference>
<keyword evidence="2" id="KW-0539">Nucleus</keyword>
<evidence type="ECO:0000256" key="3">
    <source>
        <dbReference type="SAM" id="MobiDB-lite"/>
    </source>
</evidence>
<comment type="subcellular location">
    <subcellularLocation>
        <location evidence="1">Nucleus</location>
    </subcellularLocation>
</comment>
<dbReference type="AlphaFoldDB" id="A0A4Z1GV81"/>
<accession>A0A4Z1GV81</accession>
<evidence type="ECO:0000313" key="4">
    <source>
        <dbReference type="EMBL" id="TGO38921.1"/>
    </source>
</evidence>
<dbReference type="Proteomes" id="UP000297814">
    <property type="component" value="Unassembled WGS sequence"/>
</dbReference>
<feature type="compositionally biased region" description="Acidic residues" evidence="3">
    <location>
        <begin position="284"/>
        <end position="295"/>
    </location>
</feature>
<proteinExistence type="predicted"/>
<feature type="region of interest" description="Disordered" evidence="3">
    <location>
        <begin position="135"/>
        <end position="295"/>
    </location>
</feature>
<evidence type="ECO:0008006" key="6">
    <source>
        <dbReference type="Google" id="ProtNLM"/>
    </source>
</evidence>
<dbReference type="InterPro" id="IPR050568">
    <property type="entry name" value="Transcr_DNA_Rep_Reg"/>
</dbReference>
<dbReference type="EMBL" id="PQXK01000064">
    <property type="protein sequence ID" value="TGO38921.1"/>
    <property type="molecule type" value="Genomic_DNA"/>
</dbReference>
<keyword evidence="5" id="KW-1185">Reference proteome</keyword>
<feature type="compositionally biased region" description="Polar residues" evidence="3">
    <location>
        <begin position="239"/>
        <end position="252"/>
    </location>
</feature>
<evidence type="ECO:0000256" key="1">
    <source>
        <dbReference type="ARBA" id="ARBA00004123"/>
    </source>
</evidence>
<sequence length="295" mass="31959">MPSHHSSVPPQEVTGTTQLPLSRIKKIIGTDQDINMCSNNAAFVITLATACYPSLSDILHTKAKYTFQEMFIQYMAESGHNVVKSERKPRRNIQYRDLSSAVSHIDNLEFLSDIVPKTVPLKLVKANAHLANNLAKAKSTASPTNPPFPQPSTSQPGPSATTANPNSFPQSPLLDTAPPRVSVSGLLEDSASASTPALNQIQPQTQPTSQPQTQNNSPTQTTTAAATTPAHPITIPNGFTPTNGFTPANKPQKQQEQRRVSTATEDEDPNAQLRMESQAKSDDHDEEEDDDVEMS</sequence>
<protein>
    <recommendedName>
        <fullName evidence="6">Transcription factor CBF/NF-Y/archaeal histone domain-containing protein</fullName>
    </recommendedName>
</protein>
<name>A0A4Z1GV81_9HELO</name>
<dbReference type="Gene3D" id="1.10.20.10">
    <property type="entry name" value="Histone, subunit A"/>
    <property type="match status" value="1"/>
</dbReference>
<organism evidence="4 5">
    <name type="scientific">Botrytis hyacinthi</name>
    <dbReference type="NCBI Taxonomy" id="278943"/>
    <lineage>
        <taxon>Eukaryota</taxon>
        <taxon>Fungi</taxon>
        <taxon>Dikarya</taxon>
        <taxon>Ascomycota</taxon>
        <taxon>Pezizomycotina</taxon>
        <taxon>Leotiomycetes</taxon>
        <taxon>Helotiales</taxon>
        <taxon>Sclerotiniaceae</taxon>
        <taxon>Botrytis</taxon>
    </lineage>
</organism>
<evidence type="ECO:0000313" key="5">
    <source>
        <dbReference type="Proteomes" id="UP000297814"/>
    </source>
</evidence>
<reference evidence="4 5" key="1">
    <citation type="submission" date="2017-12" db="EMBL/GenBank/DDBJ databases">
        <title>Comparative genomics of Botrytis spp.</title>
        <authorList>
            <person name="Valero-Jimenez C.A."/>
            <person name="Tapia P."/>
            <person name="Veloso J."/>
            <person name="Silva-Moreno E."/>
            <person name="Staats M."/>
            <person name="Valdes J.H."/>
            <person name="Van Kan J.A.L."/>
        </authorList>
    </citation>
    <scope>NUCLEOTIDE SEQUENCE [LARGE SCALE GENOMIC DNA]</scope>
    <source>
        <strain evidence="4 5">Bh0001</strain>
    </source>
</reference>
<dbReference type="SUPFAM" id="SSF47113">
    <property type="entry name" value="Histone-fold"/>
    <property type="match status" value="1"/>
</dbReference>
<dbReference type="GO" id="GO:0006261">
    <property type="term" value="P:DNA-templated DNA replication"/>
    <property type="evidence" value="ECO:0007669"/>
    <property type="project" value="TreeGrafter"/>
</dbReference>
<dbReference type="GO" id="GO:0046982">
    <property type="term" value="F:protein heterodimerization activity"/>
    <property type="evidence" value="ECO:0007669"/>
    <property type="project" value="InterPro"/>
</dbReference>
<comment type="caution">
    <text evidence="4">The sequence shown here is derived from an EMBL/GenBank/DDBJ whole genome shotgun (WGS) entry which is preliminary data.</text>
</comment>
<dbReference type="CDD" id="cd23645">
    <property type="entry name" value="HFD_Dpb3-like"/>
    <property type="match status" value="1"/>
</dbReference>
<dbReference type="PANTHER" id="PTHR10252">
    <property type="entry name" value="HISTONE-LIKE TRANSCRIPTION FACTOR CCAAT-RELATED"/>
    <property type="match status" value="1"/>
</dbReference>
<gene>
    <name evidence="4" type="ORF">BHYA_0064g00170</name>
</gene>